<accession>A0A7R8ZNX5</accession>
<dbReference type="PANTHER" id="PTHR31108">
    <property type="entry name" value="TUMOR PROTEIN P63-REGULATED GENE 1-LIKE PROTEIN"/>
    <property type="match status" value="1"/>
</dbReference>
<dbReference type="Pfam" id="PF12456">
    <property type="entry name" value="hSac2"/>
    <property type="match status" value="1"/>
</dbReference>
<dbReference type="PROSITE" id="PS51791">
    <property type="entry name" value="HSAC2"/>
    <property type="match status" value="1"/>
</dbReference>
<dbReference type="EMBL" id="OB660791">
    <property type="protein sequence ID" value="CAD7226271.1"/>
    <property type="molecule type" value="Genomic_DNA"/>
</dbReference>
<protein>
    <submittedName>
        <fullName evidence="2">Uncharacterized protein</fullName>
    </submittedName>
</protein>
<dbReference type="InterPro" id="IPR040242">
    <property type="entry name" value="TPRG1-like"/>
</dbReference>
<comment type="similarity">
    <text evidence="1">Belongs to the TPRG1 family.</text>
</comment>
<reference evidence="2" key="1">
    <citation type="submission" date="2020-11" db="EMBL/GenBank/DDBJ databases">
        <authorList>
            <person name="Tran Van P."/>
        </authorList>
    </citation>
    <scope>NUCLEOTIDE SEQUENCE</scope>
</reference>
<name>A0A7R8ZNX5_9CRUS</name>
<proteinExistence type="inferred from homology"/>
<gene>
    <name evidence="2" type="ORF">CTOB1V02_LOCUS4194</name>
</gene>
<evidence type="ECO:0000313" key="2">
    <source>
        <dbReference type="EMBL" id="CAD7226271.1"/>
    </source>
</evidence>
<dbReference type="AlphaFoldDB" id="A0A7R8ZNX5"/>
<evidence type="ECO:0000256" key="1">
    <source>
        <dbReference type="ARBA" id="ARBA00009163"/>
    </source>
</evidence>
<dbReference type="OrthoDB" id="10012704at2759"/>
<organism evidence="2">
    <name type="scientific">Cyprideis torosa</name>
    <dbReference type="NCBI Taxonomy" id="163714"/>
    <lineage>
        <taxon>Eukaryota</taxon>
        <taxon>Metazoa</taxon>
        <taxon>Ecdysozoa</taxon>
        <taxon>Arthropoda</taxon>
        <taxon>Crustacea</taxon>
        <taxon>Oligostraca</taxon>
        <taxon>Ostracoda</taxon>
        <taxon>Podocopa</taxon>
        <taxon>Podocopida</taxon>
        <taxon>Cytherocopina</taxon>
        <taxon>Cytheroidea</taxon>
        <taxon>Cytherideidae</taxon>
        <taxon>Cyprideis</taxon>
    </lineage>
</organism>
<dbReference type="PANTHER" id="PTHR31108:SF1">
    <property type="entry name" value="HSAC2 DOMAIN-CONTAINING PROTEIN"/>
    <property type="match status" value="1"/>
</dbReference>
<dbReference type="GO" id="GO:0005737">
    <property type="term" value="C:cytoplasm"/>
    <property type="evidence" value="ECO:0007669"/>
    <property type="project" value="TreeGrafter"/>
</dbReference>
<sequence length="243" mass="26718">MSLVLPTSPDQDQKFHLGAPPPKAWVAGLISLDALGPGHGHSLARLFLEIVGCDMSHHQASHDDNQLCDPDELAGLNYGTAKLQISTPSPHSPEKAILDPPRNISINGCISNSSNGMDCSIPYSLAPRSASNSDRGRPLTRRSVDLYQKPPAYLGQGLEGEESPTEKLGKDYFAMRNGAWLLTQIDHWDHEKERLILLSSHSILILNHNFISLETSWISRIPIEKLEKVIIGPLVYPEKSIVP</sequence>
<dbReference type="InterPro" id="IPR022158">
    <property type="entry name" value="Inositol_phosphatase"/>
</dbReference>
<dbReference type="InterPro" id="IPR034753">
    <property type="entry name" value="hSac2"/>
</dbReference>